<dbReference type="CDD" id="cd15481">
    <property type="entry name" value="SRP68-RBD"/>
    <property type="match status" value="1"/>
</dbReference>
<dbReference type="GO" id="GO:0005829">
    <property type="term" value="C:cytosol"/>
    <property type="evidence" value="ECO:0007669"/>
    <property type="project" value="UniProtKB-ARBA"/>
</dbReference>
<evidence type="ECO:0000256" key="7">
    <source>
        <dbReference type="ARBA" id="ARBA00022884"/>
    </source>
</evidence>
<evidence type="ECO:0000256" key="12">
    <source>
        <dbReference type="PIRNR" id="PIRNR038995"/>
    </source>
</evidence>
<gene>
    <name evidence="14" type="ORF">BDEG_26461</name>
</gene>
<evidence type="ECO:0000313" key="15">
    <source>
        <dbReference type="Proteomes" id="UP000077115"/>
    </source>
</evidence>
<dbReference type="InterPro" id="IPR034652">
    <property type="entry name" value="SRP68-RBD"/>
</dbReference>
<dbReference type="eggNOG" id="KOG2460">
    <property type="taxonomic scope" value="Eukaryota"/>
</dbReference>
<dbReference type="GO" id="GO:0030942">
    <property type="term" value="F:endoplasmic reticulum signal peptide binding"/>
    <property type="evidence" value="ECO:0007669"/>
    <property type="project" value="InterPro"/>
</dbReference>
<dbReference type="Proteomes" id="UP000077115">
    <property type="component" value="Unassembled WGS sequence"/>
</dbReference>
<proteinExistence type="inferred from homology"/>
<dbReference type="PANTHER" id="PTHR12860">
    <property type="entry name" value="SIGNAL RECOGNITION PARTICLE 68 KDA PROTEIN"/>
    <property type="match status" value="1"/>
</dbReference>
<evidence type="ECO:0000256" key="2">
    <source>
        <dbReference type="ARBA" id="ARBA00004496"/>
    </source>
</evidence>
<comment type="function">
    <text evidence="12">Component of the signal recognition particle (SRP) complex, a ribonucleoprotein complex that mediates the cotranslational targeting of secretory and membrane proteins to the endoplasmic reticulum (ER). The SRP complex interacts with the signal sequence in nascent secretory and membrane proteins and directs them to the membrane of the ER.</text>
</comment>
<name>A0A177WTC5_BATDL</name>
<dbReference type="FunFam" id="1.10.3450.40:FF:000001">
    <property type="entry name" value="Signal recognition particle subunit SRP68"/>
    <property type="match status" value="1"/>
</dbReference>
<dbReference type="AlphaFoldDB" id="A0A177WTC5"/>
<evidence type="ECO:0000256" key="6">
    <source>
        <dbReference type="ARBA" id="ARBA00022824"/>
    </source>
</evidence>
<dbReference type="InterPro" id="IPR026258">
    <property type="entry name" value="SRP68"/>
</dbReference>
<dbReference type="GO" id="GO:0005730">
    <property type="term" value="C:nucleolus"/>
    <property type="evidence" value="ECO:0007669"/>
    <property type="project" value="UniProtKB-SubCell"/>
</dbReference>
<organism evidence="14 15">
    <name type="scientific">Batrachochytrium dendrobatidis (strain JEL423)</name>
    <dbReference type="NCBI Taxonomy" id="403673"/>
    <lineage>
        <taxon>Eukaryota</taxon>
        <taxon>Fungi</taxon>
        <taxon>Fungi incertae sedis</taxon>
        <taxon>Chytridiomycota</taxon>
        <taxon>Chytridiomycota incertae sedis</taxon>
        <taxon>Chytridiomycetes</taxon>
        <taxon>Rhizophydiales</taxon>
        <taxon>Rhizophydiales incertae sedis</taxon>
        <taxon>Batrachochytrium</taxon>
    </lineage>
</organism>
<evidence type="ECO:0000256" key="3">
    <source>
        <dbReference type="ARBA" id="ARBA00004604"/>
    </source>
</evidence>
<evidence type="ECO:0000256" key="11">
    <source>
        <dbReference type="ARBA" id="ARBA00029498"/>
    </source>
</evidence>
<keyword evidence="5 12" id="KW-0963">Cytoplasm</keyword>
<keyword evidence="7 12" id="KW-0694">RNA-binding</keyword>
<dbReference type="EMBL" id="DS022309">
    <property type="protein sequence ID" value="OAJ43076.1"/>
    <property type="molecule type" value="Genomic_DNA"/>
</dbReference>
<dbReference type="GO" id="GO:0008312">
    <property type="term" value="F:7S RNA binding"/>
    <property type="evidence" value="ECO:0007669"/>
    <property type="project" value="InterPro"/>
</dbReference>
<dbReference type="GO" id="GO:0005786">
    <property type="term" value="C:signal recognition particle, endoplasmic reticulum targeting"/>
    <property type="evidence" value="ECO:0007669"/>
    <property type="project" value="UniProtKB-KW"/>
</dbReference>
<evidence type="ECO:0000256" key="9">
    <source>
        <dbReference type="ARBA" id="ARBA00023242"/>
    </source>
</evidence>
<evidence type="ECO:0000256" key="10">
    <source>
        <dbReference type="ARBA" id="ARBA00023274"/>
    </source>
</evidence>
<protein>
    <recommendedName>
        <fullName evidence="11 12">Signal recognition particle subunit SRP68</fullName>
        <shortName evidence="12">SRP68</shortName>
    </recommendedName>
</protein>
<dbReference type="OrthoDB" id="10255118at2759"/>
<dbReference type="PIRSF" id="PIRSF038995">
    <property type="entry name" value="SRP68"/>
    <property type="match status" value="1"/>
</dbReference>
<comment type="subcellular location">
    <subcellularLocation>
        <location evidence="2 12">Cytoplasm</location>
    </subcellularLocation>
    <subcellularLocation>
        <location evidence="1">Endoplasmic reticulum</location>
    </subcellularLocation>
    <subcellularLocation>
        <location evidence="3">Nucleus</location>
        <location evidence="3">Nucleolus</location>
    </subcellularLocation>
</comment>
<comment type="similarity">
    <text evidence="4 12">Belongs to the SRP68 family.</text>
</comment>
<feature type="compositionally biased region" description="Polar residues" evidence="13">
    <location>
        <begin position="637"/>
        <end position="646"/>
    </location>
</feature>
<reference evidence="14 15" key="1">
    <citation type="submission" date="2006-10" db="EMBL/GenBank/DDBJ databases">
        <title>The Genome Sequence of Batrachochytrium dendrobatidis JEL423.</title>
        <authorList>
            <consortium name="The Broad Institute Genome Sequencing Platform"/>
            <person name="Birren B."/>
            <person name="Lander E."/>
            <person name="Galagan J."/>
            <person name="Cuomo C."/>
            <person name="Devon K."/>
            <person name="Jaffe D."/>
            <person name="Butler J."/>
            <person name="Alvarez P."/>
            <person name="Gnerre S."/>
            <person name="Grabherr M."/>
            <person name="Kleber M."/>
            <person name="Mauceli E."/>
            <person name="Brockman W."/>
            <person name="Young S."/>
            <person name="LaButti K."/>
            <person name="Sykes S."/>
            <person name="DeCaprio D."/>
            <person name="Crawford M."/>
            <person name="Koehrsen M."/>
            <person name="Engels R."/>
            <person name="Montgomery P."/>
            <person name="Pearson M."/>
            <person name="Howarth C."/>
            <person name="Larson L."/>
            <person name="White J."/>
            <person name="O'Leary S."/>
            <person name="Kodira C."/>
            <person name="Zeng Q."/>
            <person name="Yandava C."/>
            <person name="Alvarado L."/>
            <person name="Longcore J."/>
            <person name="James T."/>
        </authorList>
    </citation>
    <scope>NUCLEOTIDE SEQUENCE [LARGE SCALE GENOMIC DNA]</scope>
    <source>
        <strain evidence="14 15">JEL423</strain>
    </source>
</reference>
<accession>A0A177WTC5</accession>
<dbReference type="PANTHER" id="PTHR12860:SF0">
    <property type="entry name" value="SIGNAL RECOGNITION PARTICLE SUBUNIT SRP68"/>
    <property type="match status" value="1"/>
</dbReference>
<sequence>MSVTETVSLDVLSLTNDARSTYGLRQQDYQRYREYCARRIRRVRKNTDMIQGKKRYEKKPVTPTSLVDPRSLQILLFEAERSWAYAMQLKADSQYEPRKKHHSIKRLCRAVSSANQLHELCQLESIDHQTSLETQAYALRLAAYVHFERQEWQSALDVFASSRSIYDKLAHVAVTASHATLCQAAMDEIDPNIRYCAYNLKFKGNQTDDIESLLELRKTSGGPGNDLLSAKIDLLVTERMHVKARAIHTMEWHGYSMDIHNEDLMAMIMEMQEISAKINGEVQGNGIVVDGRVDESQFAGIMAEYDKLLGLGWDAAKLSERDIKEDLVAVMKVKSSKSDMHSAMLKLIKEYVTYTRLEHTFDRDILLEQATSMRLKNLVHSSGSVEKRPSQRREELIQLDITMLQVVNEMKELDIIETDLALGHLVSSKGFFVVAQRLAHTADIYTADQKYAEALVLLNKAMEQVHLSRTSVVEFKRKIIKHDQQMAVNMTKLLDVLSQSICNRSLITKAKVYFENDDKVPYVSLSKTVQDMSIGTHKINQMGVGRAEHMKVFFQPSEGVIPVVQSIPPAFEPVSFKPMFYDLAYLGMEFPLWNISELAQGRSRMDRITQEIEGVNAVQTEDVYMESTRSDAENKSDSPYNSSEATGQGLLGMLGGLWGGRK</sequence>
<keyword evidence="8 12" id="KW-0733">Signal recognition particle</keyword>
<dbReference type="Gene3D" id="1.10.3450.40">
    <property type="entry name" value="Signal recognition particle, SRP68 subunit, RNA-binding domain"/>
    <property type="match status" value="1"/>
</dbReference>
<evidence type="ECO:0000313" key="14">
    <source>
        <dbReference type="EMBL" id="OAJ43076.1"/>
    </source>
</evidence>
<evidence type="ECO:0000256" key="13">
    <source>
        <dbReference type="SAM" id="MobiDB-lite"/>
    </source>
</evidence>
<keyword evidence="10 12" id="KW-0687">Ribonucleoprotein</keyword>
<evidence type="ECO:0000256" key="1">
    <source>
        <dbReference type="ARBA" id="ARBA00004240"/>
    </source>
</evidence>
<dbReference type="VEuPathDB" id="FungiDB:BDEG_26461"/>
<evidence type="ECO:0000256" key="4">
    <source>
        <dbReference type="ARBA" id="ARBA00009352"/>
    </source>
</evidence>
<evidence type="ECO:0000256" key="5">
    <source>
        <dbReference type="ARBA" id="ARBA00022490"/>
    </source>
</evidence>
<keyword evidence="6" id="KW-0256">Endoplasmic reticulum</keyword>
<dbReference type="GO" id="GO:0005047">
    <property type="term" value="F:signal recognition particle binding"/>
    <property type="evidence" value="ECO:0007669"/>
    <property type="project" value="InterPro"/>
</dbReference>
<evidence type="ECO:0000256" key="8">
    <source>
        <dbReference type="ARBA" id="ARBA00023135"/>
    </source>
</evidence>
<dbReference type="STRING" id="403673.A0A177WTC5"/>
<keyword evidence="9" id="KW-0539">Nucleus</keyword>
<dbReference type="GO" id="GO:0005783">
    <property type="term" value="C:endoplasmic reticulum"/>
    <property type="evidence" value="ECO:0007669"/>
    <property type="project" value="UniProtKB-SubCell"/>
</dbReference>
<dbReference type="InterPro" id="IPR038253">
    <property type="entry name" value="SRP68_N_sf"/>
</dbReference>
<dbReference type="Pfam" id="PF16969">
    <property type="entry name" value="SRP68"/>
    <property type="match status" value="1"/>
</dbReference>
<dbReference type="GO" id="GO:0006614">
    <property type="term" value="P:SRP-dependent cotranslational protein targeting to membrane"/>
    <property type="evidence" value="ECO:0007669"/>
    <property type="project" value="InterPro"/>
</dbReference>
<reference evidence="14 15" key="2">
    <citation type="submission" date="2016-05" db="EMBL/GenBank/DDBJ databases">
        <title>Lineage-specific infection strategies underlie the spectrum of fungal disease in amphibians.</title>
        <authorList>
            <person name="Cuomo C.A."/>
            <person name="Farrer R.A."/>
            <person name="James T."/>
            <person name="Longcore J."/>
            <person name="Birren B."/>
        </authorList>
    </citation>
    <scope>NUCLEOTIDE SEQUENCE [LARGE SCALE GENOMIC DNA]</scope>
    <source>
        <strain evidence="14 15">JEL423</strain>
    </source>
</reference>
<feature type="region of interest" description="Disordered" evidence="13">
    <location>
        <begin position="626"/>
        <end position="648"/>
    </location>
</feature>